<dbReference type="EMBL" id="JACEEZ010014447">
    <property type="protein sequence ID" value="KAG0719485.1"/>
    <property type="molecule type" value="Genomic_DNA"/>
</dbReference>
<feature type="compositionally biased region" description="Low complexity" evidence="1">
    <location>
        <begin position="173"/>
        <end position="189"/>
    </location>
</feature>
<protein>
    <submittedName>
        <fullName evidence="2">Uncharacterized protein</fullName>
    </submittedName>
</protein>
<comment type="caution">
    <text evidence="2">The sequence shown here is derived from an EMBL/GenBank/DDBJ whole genome shotgun (WGS) entry which is preliminary data.</text>
</comment>
<feature type="region of interest" description="Disordered" evidence="1">
    <location>
        <begin position="144"/>
        <end position="203"/>
    </location>
</feature>
<dbReference type="Proteomes" id="UP000770661">
    <property type="component" value="Unassembled WGS sequence"/>
</dbReference>
<gene>
    <name evidence="2" type="ORF">GWK47_000067</name>
</gene>
<proteinExistence type="predicted"/>
<keyword evidence="3" id="KW-1185">Reference proteome</keyword>
<accession>A0A8J4Y1L6</accession>
<feature type="compositionally biased region" description="Basic residues" evidence="1">
    <location>
        <begin position="144"/>
        <end position="156"/>
    </location>
</feature>
<organism evidence="2 3">
    <name type="scientific">Chionoecetes opilio</name>
    <name type="common">Atlantic snow crab</name>
    <name type="synonym">Cancer opilio</name>
    <dbReference type="NCBI Taxonomy" id="41210"/>
    <lineage>
        <taxon>Eukaryota</taxon>
        <taxon>Metazoa</taxon>
        <taxon>Ecdysozoa</taxon>
        <taxon>Arthropoda</taxon>
        <taxon>Crustacea</taxon>
        <taxon>Multicrustacea</taxon>
        <taxon>Malacostraca</taxon>
        <taxon>Eumalacostraca</taxon>
        <taxon>Eucarida</taxon>
        <taxon>Decapoda</taxon>
        <taxon>Pleocyemata</taxon>
        <taxon>Brachyura</taxon>
        <taxon>Eubrachyura</taxon>
        <taxon>Majoidea</taxon>
        <taxon>Majidae</taxon>
        <taxon>Chionoecetes</taxon>
    </lineage>
</organism>
<name>A0A8J4Y1L6_CHIOP</name>
<feature type="region of interest" description="Disordered" evidence="1">
    <location>
        <begin position="1"/>
        <end position="45"/>
    </location>
</feature>
<feature type="compositionally biased region" description="Low complexity" evidence="1">
    <location>
        <begin position="1"/>
        <end position="17"/>
    </location>
</feature>
<feature type="compositionally biased region" description="Polar residues" evidence="1">
    <location>
        <begin position="18"/>
        <end position="33"/>
    </location>
</feature>
<dbReference type="AlphaFoldDB" id="A0A8J4Y1L6"/>
<evidence type="ECO:0000313" key="3">
    <source>
        <dbReference type="Proteomes" id="UP000770661"/>
    </source>
</evidence>
<dbReference type="OrthoDB" id="10057873at2759"/>
<sequence length="203" mass="22634">MFLSRSSSAMSVGSESSDTLMSPRTFRPSSSQGMREDNSDKHLGKGCKQEDFDEVNISLKPFEKLFKLHKIEDPRPKLGHSDRIVFNCLAICKLCEGYGMKKTYIKFQSDSKGNLRTHLKGKMHRGHKTAQLLDEFDDIKKATSKKGHRLNVRRRTPAASSPSGKPRRCPDTSPRTRVGRPGSSGSPPSALHQASLPIQRLAK</sequence>
<evidence type="ECO:0000256" key="1">
    <source>
        <dbReference type="SAM" id="MobiDB-lite"/>
    </source>
</evidence>
<evidence type="ECO:0000313" key="2">
    <source>
        <dbReference type="EMBL" id="KAG0719485.1"/>
    </source>
</evidence>
<reference evidence="2" key="1">
    <citation type="submission" date="2020-07" db="EMBL/GenBank/DDBJ databases">
        <title>The High-quality genome of the commercially important snow crab, Chionoecetes opilio.</title>
        <authorList>
            <person name="Jeong J.-H."/>
            <person name="Ryu S."/>
        </authorList>
    </citation>
    <scope>NUCLEOTIDE SEQUENCE</scope>
    <source>
        <strain evidence="2">MADBK_172401_WGS</strain>
        <tissue evidence="2">Digestive gland</tissue>
    </source>
</reference>
<feature type="compositionally biased region" description="Basic and acidic residues" evidence="1">
    <location>
        <begin position="34"/>
        <end position="45"/>
    </location>
</feature>